<comment type="similarity">
    <text evidence="6">Belongs to the tRNA(Ile)-lysidine synthase family.</text>
</comment>
<dbReference type="InterPro" id="IPR014729">
    <property type="entry name" value="Rossmann-like_a/b/a_fold"/>
</dbReference>
<evidence type="ECO:0000256" key="3">
    <source>
        <dbReference type="ARBA" id="ARBA00022741"/>
    </source>
</evidence>
<dbReference type="GO" id="GO:0005524">
    <property type="term" value="F:ATP binding"/>
    <property type="evidence" value="ECO:0007669"/>
    <property type="project" value="UniProtKB-UniRule"/>
</dbReference>
<keyword evidence="6" id="KW-0963">Cytoplasm</keyword>
<dbReference type="SUPFAM" id="SSF52402">
    <property type="entry name" value="Adenine nucleotide alpha hydrolases-like"/>
    <property type="match status" value="1"/>
</dbReference>
<comment type="domain">
    <text evidence="6">The N-terminal region contains the highly conserved SGGXDS motif, predicted to be a P-loop motif involved in ATP binding.</text>
</comment>
<comment type="function">
    <text evidence="6">Ligates lysine onto the cytidine present at position 34 of the AUA codon-specific tRNA(Ile) that contains the anticodon CAU, in an ATP-dependent manner. Cytidine is converted to lysidine, thus changing the amino acid specificity of the tRNA from methionine to isoleucine.</text>
</comment>
<dbReference type="GO" id="GO:0006400">
    <property type="term" value="P:tRNA modification"/>
    <property type="evidence" value="ECO:0007669"/>
    <property type="project" value="UniProtKB-UniRule"/>
</dbReference>
<evidence type="ECO:0000256" key="4">
    <source>
        <dbReference type="ARBA" id="ARBA00022840"/>
    </source>
</evidence>
<evidence type="ECO:0000256" key="6">
    <source>
        <dbReference type="HAMAP-Rule" id="MF_01161"/>
    </source>
</evidence>
<dbReference type="PANTHER" id="PTHR43033:SF5">
    <property type="entry name" value="TRNA(ILE)-LYSIDINE SYNTHETASE"/>
    <property type="match status" value="1"/>
</dbReference>
<dbReference type="InterPro" id="IPR012094">
    <property type="entry name" value="tRNA_Ile_lys_synt"/>
</dbReference>
<dbReference type="PANTHER" id="PTHR43033">
    <property type="entry name" value="TRNA(ILE)-LYSIDINE SYNTHASE-RELATED"/>
    <property type="match status" value="1"/>
</dbReference>
<dbReference type="GO" id="GO:0032267">
    <property type="term" value="F:tRNA(Ile)-lysidine synthase activity"/>
    <property type="evidence" value="ECO:0007669"/>
    <property type="project" value="UniProtKB-EC"/>
</dbReference>
<dbReference type="AlphaFoldDB" id="A0A844ZLV8"/>
<dbReference type="GO" id="GO:0005737">
    <property type="term" value="C:cytoplasm"/>
    <property type="evidence" value="ECO:0007669"/>
    <property type="project" value="UniProtKB-SubCell"/>
</dbReference>
<keyword evidence="2 6" id="KW-0819">tRNA processing</keyword>
<feature type="domain" description="tRNA(Ile)-lysidine/2-thiocytidine synthase N-terminal" evidence="7">
    <location>
        <begin position="2"/>
        <end position="178"/>
    </location>
</feature>
<name>A0A844ZLV8_9SPHN</name>
<evidence type="ECO:0000259" key="7">
    <source>
        <dbReference type="Pfam" id="PF01171"/>
    </source>
</evidence>
<keyword evidence="1 6" id="KW-0436">Ligase</keyword>
<keyword evidence="4 6" id="KW-0067">ATP-binding</keyword>
<keyword evidence="3 6" id="KW-0547">Nucleotide-binding</keyword>
<sequence length="302" mass="32781">MAVSGGPDSLALLLLANAAYPGGVEAASVDHGLRTESESESDFVARLCSGLGIPHETLKVEVAAGNVQAKAREARYRALSAWTSRRGLGALATAHHADDQAETLLMRLNRGSGLAGLAGVRAWSWGHSIDPPGEFELVRPLLGWRKAELEEVVRMSGVIPVRDPSNQNEEFDRVRMRAALAGQHWLDPVAIAKSAGLLGEMLHDLERILARQRRSYVIEQDDGIVYLWGHGKTLEIENVRWIIGQLGGDASRSDIAAMIERLKRKQNASLAGVLGRVVMHPTGANSSTEAWKFEPEPPRKTG</sequence>
<dbReference type="OrthoDB" id="9807403at2"/>
<organism evidence="8 9">
    <name type="scientific">Pontixanthobacter aquaemixtae</name>
    <dbReference type="NCBI Taxonomy" id="1958940"/>
    <lineage>
        <taxon>Bacteria</taxon>
        <taxon>Pseudomonadati</taxon>
        <taxon>Pseudomonadota</taxon>
        <taxon>Alphaproteobacteria</taxon>
        <taxon>Sphingomonadales</taxon>
        <taxon>Erythrobacteraceae</taxon>
        <taxon>Pontixanthobacter</taxon>
    </lineage>
</organism>
<dbReference type="Gene3D" id="3.40.50.620">
    <property type="entry name" value="HUPs"/>
    <property type="match status" value="1"/>
</dbReference>
<comment type="subcellular location">
    <subcellularLocation>
        <location evidence="6">Cytoplasm</location>
    </subcellularLocation>
</comment>
<dbReference type="CDD" id="cd01992">
    <property type="entry name" value="TilS_N"/>
    <property type="match status" value="1"/>
</dbReference>
<evidence type="ECO:0000256" key="5">
    <source>
        <dbReference type="ARBA" id="ARBA00048539"/>
    </source>
</evidence>
<evidence type="ECO:0000313" key="8">
    <source>
        <dbReference type="EMBL" id="MXO89391.1"/>
    </source>
</evidence>
<protein>
    <recommendedName>
        <fullName evidence="6">tRNA(Ile)-lysidine synthase</fullName>
        <ecNumber evidence="6">6.3.4.19</ecNumber>
    </recommendedName>
    <alternativeName>
        <fullName evidence="6">tRNA(Ile)-2-lysyl-cytidine synthase</fullName>
    </alternativeName>
    <alternativeName>
        <fullName evidence="6">tRNA(Ile)-lysidine synthetase</fullName>
    </alternativeName>
</protein>
<evidence type="ECO:0000256" key="2">
    <source>
        <dbReference type="ARBA" id="ARBA00022694"/>
    </source>
</evidence>
<dbReference type="RefSeq" id="WP_160602793.1">
    <property type="nucleotide sequence ID" value="NZ_WTYX01000001.1"/>
</dbReference>
<dbReference type="InterPro" id="IPR011063">
    <property type="entry name" value="TilS/TtcA_N"/>
</dbReference>
<dbReference type="Proteomes" id="UP000442714">
    <property type="component" value="Unassembled WGS sequence"/>
</dbReference>
<evidence type="ECO:0000313" key="9">
    <source>
        <dbReference type="Proteomes" id="UP000442714"/>
    </source>
</evidence>
<accession>A0A844ZLV8</accession>
<dbReference type="HAMAP" id="MF_01161">
    <property type="entry name" value="tRNA_Ile_lys_synt"/>
    <property type="match status" value="1"/>
</dbReference>
<proteinExistence type="inferred from homology"/>
<reference evidence="8 9" key="1">
    <citation type="submission" date="2019-12" db="EMBL/GenBank/DDBJ databases">
        <title>Genomic-based taxomic classification of the family Erythrobacteraceae.</title>
        <authorList>
            <person name="Xu L."/>
        </authorList>
    </citation>
    <scope>NUCLEOTIDE SEQUENCE [LARGE SCALE GENOMIC DNA]</scope>
    <source>
        <strain evidence="8 9">KCTC 52763</strain>
    </source>
</reference>
<feature type="binding site" evidence="6">
    <location>
        <begin position="4"/>
        <end position="9"/>
    </location>
    <ligand>
        <name>ATP</name>
        <dbReference type="ChEBI" id="CHEBI:30616"/>
    </ligand>
</feature>
<gene>
    <name evidence="6 8" type="primary">tilS</name>
    <name evidence="8" type="ORF">GRI41_01000</name>
</gene>
<keyword evidence="9" id="KW-1185">Reference proteome</keyword>
<comment type="caution">
    <text evidence="8">The sequence shown here is derived from an EMBL/GenBank/DDBJ whole genome shotgun (WGS) entry which is preliminary data.</text>
</comment>
<dbReference type="Pfam" id="PF01171">
    <property type="entry name" value="ATP_bind_3"/>
    <property type="match status" value="1"/>
</dbReference>
<dbReference type="EC" id="6.3.4.19" evidence="6"/>
<evidence type="ECO:0000256" key="1">
    <source>
        <dbReference type="ARBA" id="ARBA00022598"/>
    </source>
</evidence>
<dbReference type="InterPro" id="IPR012795">
    <property type="entry name" value="tRNA_Ile_lys_synt_N"/>
</dbReference>
<comment type="catalytic activity">
    <reaction evidence="5 6">
        <text>cytidine(34) in tRNA(Ile2) + L-lysine + ATP = lysidine(34) in tRNA(Ile2) + AMP + diphosphate + H(+)</text>
        <dbReference type="Rhea" id="RHEA:43744"/>
        <dbReference type="Rhea" id="RHEA-COMP:10625"/>
        <dbReference type="Rhea" id="RHEA-COMP:10670"/>
        <dbReference type="ChEBI" id="CHEBI:15378"/>
        <dbReference type="ChEBI" id="CHEBI:30616"/>
        <dbReference type="ChEBI" id="CHEBI:32551"/>
        <dbReference type="ChEBI" id="CHEBI:33019"/>
        <dbReference type="ChEBI" id="CHEBI:82748"/>
        <dbReference type="ChEBI" id="CHEBI:83665"/>
        <dbReference type="ChEBI" id="CHEBI:456215"/>
        <dbReference type="EC" id="6.3.4.19"/>
    </reaction>
</comment>
<dbReference type="EMBL" id="WTYX01000001">
    <property type="protein sequence ID" value="MXO89391.1"/>
    <property type="molecule type" value="Genomic_DNA"/>
</dbReference>
<dbReference type="NCBIfam" id="TIGR02432">
    <property type="entry name" value="lysidine_TilS_N"/>
    <property type="match status" value="1"/>
</dbReference>